<proteinExistence type="predicted"/>
<reference evidence="3" key="1">
    <citation type="submission" date="2020-09" db="EMBL/GenBank/DDBJ databases">
        <title>Genome-Enabled Discovery of Anthraquinone Biosynthesis in Senna tora.</title>
        <authorList>
            <person name="Kang S.-H."/>
            <person name="Pandey R.P."/>
            <person name="Lee C.-M."/>
            <person name="Sim J.-S."/>
            <person name="Jeong J.-T."/>
            <person name="Choi B.-S."/>
            <person name="Jung M."/>
            <person name="Ginzburg D."/>
            <person name="Zhao K."/>
            <person name="Won S.Y."/>
            <person name="Oh T.-J."/>
            <person name="Yu Y."/>
            <person name="Kim N.-H."/>
            <person name="Lee O.R."/>
            <person name="Lee T.-H."/>
            <person name="Bashyal P."/>
            <person name="Kim T.-S."/>
            <person name="Lee W.-H."/>
            <person name="Kawkins C."/>
            <person name="Kim C.-K."/>
            <person name="Kim J.S."/>
            <person name="Ahn B.O."/>
            <person name="Rhee S.Y."/>
            <person name="Sohng J.K."/>
        </authorList>
    </citation>
    <scope>NUCLEOTIDE SEQUENCE</scope>
    <source>
        <tissue evidence="3">Leaf</tissue>
    </source>
</reference>
<evidence type="ECO:0000313" key="3">
    <source>
        <dbReference type="EMBL" id="KAF7826028.1"/>
    </source>
</evidence>
<dbReference type="EMBL" id="JAAIUW010000006">
    <property type="protein sequence ID" value="KAF7826028.1"/>
    <property type="molecule type" value="Genomic_DNA"/>
</dbReference>
<dbReference type="Pfam" id="PF05699">
    <property type="entry name" value="Dimer_Tnp_hAT"/>
    <property type="match status" value="1"/>
</dbReference>
<accession>A0A834TPH5</accession>
<feature type="domain" description="Gcp-like" evidence="1">
    <location>
        <begin position="45"/>
        <end position="94"/>
    </location>
</feature>
<dbReference type="SUPFAM" id="SSF53098">
    <property type="entry name" value="Ribonuclease H-like"/>
    <property type="match status" value="1"/>
</dbReference>
<dbReference type="GO" id="GO:0046983">
    <property type="term" value="F:protein dimerization activity"/>
    <property type="evidence" value="ECO:0007669"/>
    <property type="project" value="InterPro"/>
</dbReference>
<dbReference type="AlphaFoldDB" id="A0A834TPH5"/>
<evidence type="ECO:0008006" key="5">
    <source>
        <dbReference type="Google" id="ProtNLM"/>
    </source>
</evidence>
<comment type="caution">
    <text evidence="3">The sequence shown here is derived from an EMBL/GenBank/DDBJ whole genome shotgun (WGS) entry which is preliminary data.</text>
</comment>
<sequence length="500" mass="56688">MQKAALKQLKQHKKSKSLEKAVVVGDETSGFVRRWRDLSNATSSIVLGVQKARRIAGGFNLPIIGIHHMEAHALVARLIERDLQFPFMALLISGHGRCKTNFKKICFSFVNPKHTLISSSLPLSLKRRLLSIRSARRLCSSSSLLCSSPLLSASARHLYSSSKASLLCSKDSLTLLEASSLPLLERSHAAGVFVSAQTLFHWVKGHLLKLSGRGIKACSSISPSKLEELKKLDSEFTLNEESIAPTRFASTIVMLKRFRLIKHGLQEMVISEKWSSYKEDDVGKAELVKEKILNDLWYYSYDWLRKDPRRVPPHQDSEVTVERIKCLKRYFPNSDDRRKVNIEFANFSDGRQGFQDIDCLNDKSVMDAKTWWLVHGVNAPILQKIALKLLGQPSSSSCCERNWSTYSFIHSVRRNKMKPKRAEDLVYVHTNLRLLSRESSQYKTGESSMWDIARDEFSPIDDEHGILEVANLSLDEPELERVIFIDESNNMDGGQRGVNS</sequence>
<protein>
    <recommendedName>
        <fullName evidence="5">HAT C-terminal dimerisation domain-containing protein</fullName>
    </recommendedName>
</protein>
<dbReference type="Proteomes" id="UP000634136">
    <property type="component" value="Unassembled WGS sequence"/>
</dbReference>
<gene>
    <name evidence="3" type="ORF">G2W53_017192</name>
</gene>
<dbReference type="PANTHER" id="PTHR11735:SF6">
    <property type="entry name" value="TRNA N6-ADENOSINE THREONYLCARBAMOYLTRANSFERASE, MITOCHONDRIAL"/>
    <property type="match status" value="1"/>
</dbReference>
<evidence type="ECO:0000259" key="1">
    <source>
        <dbReference type="Pfam" id="PF00814"/>
    </source>
</evidence>
<dbReference type="OrthoDB" id="1426641at2759"/>
<organism evidence="3 4">
    <name type="scientific">Senna tora</name>
    <dbReference type="NCBI Taxonomy" id="362788"/>
    <lineage>
        <taxon>Eukaryota</taxon>
        <taxon>Viridiplantae</taxon>
        <taxon>Streptophyta</taxon>
        <taxon>Embryophyta</taxon>
        <taxon>Tracheophyta</taxon>
        <taxon>Spermatophyta</taxon>
        <taxon>Magnoliopsida</taxon>
        <taxon>eudicotyledons</taxon>
        <taxon>Gunneridae</taxon>
        <taxon>Pentapetalae</taxon>
        <taxon>rosids</taxon>
        <taxon>fabids</taxon>
        <taxon>Fabales</taxon>
        <taxon>Fabaceae</taxon>
        <taxon>Caesalpinioideae</taxon>
        <taxon>Cassia clade</taxon>
        <taxon>Senna</taxon>
    </lineage>
</organism>
<evidence type="ECO:0000313" key="4">
    <source>
        <dbReference type="Proteomes" id="UP000634136"/>
    </source>
</evidence>
<dbReference type="GO" id="GO:0005739">
    <property type="term" value="C:mitochondrion"/>
    <property type="evidence" value="ECO:0007669"/>
    <property type="project" value="TreeGrafter"/>
</dbReference>
<keyword evidence="4" id="KW-1185">Reference proteome</keyword>
<dbReference type="PANTHER" id="PTHR11735">
    <property type="entry name" value="TRNA N6-ADENOSINE THREONYLCARBAMOYLTRANSFERASE"/>
    <property type="match status" value="1"/>
</dbReference>
<dbReference type="Gene3D" id="3.30.420.40">
    <property type="match status" value="1"/>
</dbReference>
<dbReference type="InterPro" id="IPR012337">
    <property type="entry name" value="RNaseH-like_sf"/>
</dbReference>
<name>A0A834TPH5_9FABA</name>
<dbReference type="InterPro" id="IPR000905">
    <property type="entry name" value="Gcp-like_dom"/>
</dbReference>
<dbReference type="Pfam" id="PF00814">
    <property type="entry name" value="TsaD"/>
    <property type="match status" value="1"/>
</dbReference>
<evidence type="ECO:0000259" key="2">
    <source>
        <dbReference type="Pfam" id="PF05699"/>
    </source>
</evidence>
<dbReference type="InterPro" id="IPR008906">
    <property type="entry name" value="HATC_C_dom"/>
</dbReference>
<feature type="domain" description="HAT C-terminal dimerisation" evidence="2">
    <location>
        <begin position="354"/>
        <end position="432"/>
    </location>
</feature>